<reference evidence="2 3" key="1">
    <citation type="submission" date="2019-12" db="EMBL/GenBank/DDBJ databases">
        <title>Genome sequence of Streptomyces bambusae.</title>
        <authorList>
            <person name="Bansal K."/>
            <person name="Choksket S."/>
            <person name="Korpole S."/>
            <person name="Patil P.B."/>
        </authorList>
    </citation>
    <scope>NUCLEOTIDE SEQUENCE [LARGE SCALE GENOMIC DNA]</scope>
    <source>
        <strain evidence="2 3">SK60</strain>
    </source>
</reference>
<name>A0ABS6Z3R6_9ACTN</name>
<dbReference type="RefSeq" id="WP_219666441.1">
    <property type="nucleotide sequence ID" value="NZ_WTFF01000055.1"/>
</dbReference>
<dbReference type="EMBL" id="WTFF01000055">
    <property type="protein sequence ID" value="MBW5482362.1"/>
    <property type="molecule type" value="Genomic_DNA"/>
</dbReference>
<organism evidence="2 3">
    <name type="scientific">Streptomyces bambusae</name>
    <dbReference type="NCBI Taxonomy" id="1550616"/>
    <lineage>
        <taxon>Bacteria</taxon>
        <taxon>Bacillati</taxon>
        <taxon>Actinomycetota</taxon>
        <taxon>Actinomycetes</taxon>
        <taxon>Kitasatosporales</taxon>
        <taxon>Streptomycetaceae</taxon>
        <taxon>Streptomyces</taxon>
    </lineage>
</organism>
<accession>A0ABS6Z3R6</accession>
<evidence type="ECO:0000313" key="2">
    <source>
        <dbReference type="EMBL" id="MBW5482362.1"/>
    </source>
</evidence>
<protein>
    <recommendedName>
        <fullName evidence="1">Trypsin-co-occurring domain-containing protein</fullName>
    </recommendedName>
</protein>
<evidence type="ECO:0000259" key="1">
    <source>
        <dbReference type="Pfam" id="PF19631"/>
    </source>
</evidence>
<sequence>MDQDGTELAEALNAVRAGLIAAQQEGNGAAIRFKVKEVTLDLGIELRASGTASGGVKAFVVSTDAKGEWSRSRTHRLTVNLEVDGSDHVLINGSASDFGDTVGQGLFE</sequence>
<gene>
    <name evidence="2" type="ORF">GPJ59_10815</name>
</gene>
<dbReference type="Pfam" id="PF19631">
    <property type="entry name" value="Trypco2"/>
    <property type="match status" value="1"/>
</dbReference>
<feature type="domain" description="Trypsin-co-occurring" evidence="1">
    <location>
        <begin position="7"/>
        <end position="82"/>
    </location>
</feature>
<dbReference type="InterPro" id="IPR045608">
    <property type="entry name" value="Trypco2"/>
</dbReference>
<dbReference type="Proteomes" id="UP000812013">
    <property type="component" value="Unassembled WGS sequence"/>
</dbReference>
<evidence type="ECO:0000313" key="3">
    <source>
        <dbReference type="Proteomes" id="UP000812013"/>
    </source>
</evidence>
<proteinExistence type="predicted"/>
<comment type="caution">
    <text evidence="2">The sequence shown here is derived from an EMBL/GenBank/DDBJ whole genome shotgun (WGS) entry which is preliminary data.</text>
</comment>
<keyword evidence="3" id="KW-1185">Reference proteome</keyword>